<feature type="domain" description="Tn3 transposase DDE" evidence="5">
    <location>
        <begin position="586"/>
        <end position="975"/>
    </location>
</feature>
<comment type="caution">
    <text evidence="7">The sequence shown here is derived from an EMBL/GenBank/DDBJ whole genome shotgun (WGS) entry which is preliminary data.</text>
</comment>
<evidence type="ECO:0008006" key="9">
    <source>
        <dbReference type="Google" id="ProtNLM"/>
    </source>
</evidence>
<evidence type="ECO:0000256" key="4">
    <source>
        <dbReference type="ARBA" id="ARBA00023172"/>
    </source>
</evidence>
<dbReference type="InterPro" id="IPR025296">
    <property type="entry name" value="DUF4158"/>
</dbReference>
<protein>
    <recommendedName>
        <fullName evidence="9">Transposase</fullName>
    </recommendedName>
</protein>
<dbReference type="InterPro" id="IPR002513">
    <property type="entry name" value="Tn3_Tnp_DDE_dom"/>
</dbReference>
<gene>
    <name evidence="7" type="ORF">A9Q02_14060</name>
</gene>
<proteinExistence type="inferred from homology"/>
<evidence type="ECO:0000259" key="5">
    <source>
        <dbReference type="Pfam" id="PF01526"/>
    </source>
</evidence>
<evidence type="ECO:0000313" key="7">
    <source>
        <dbReference type="EMBL" id="PDV98971.1"/>
    </source>
</evidence>
<dbReference type="AlphaFoldDB" id="A0A2H3KLR3"/>
<comment type="similarity">
    <text evidence="1">Belongs to the transposase 7 family.</text>
</comment>
<keyword evidence="2" id="KW-0815">Transposition</keyword>
<evidence type="ECO:0000256" key="1">
    <source>
        <dbReference type="ARBA" id="ARBA00009402"/>
    </source>
</evidence>
<dbReference type="OrthoDB" id="135603at2"/>
<dbReference type="GO" id="GO:0004803">
    <property type="term" value="F:transposase activity"/>
    <property type="evidence" value="ECO:0007669"/>
    <property type="project" value="InterPro"/>
</dbReference>
<evidence type="ECO:0000256" key="3">
    <source>
        <dbReference type="ARBA" id="ARBA00023125"/>
    </source>
</evidence>
<dbReference type="Pfam" id="PF01526">
    <property type="entry name" value="DDE_Tnp_Tn3"/>
    <property type="match status" value="1"/>
</dbReference>
<evidence type="ECO:0000313" key="8">
    <source>
        <dbReference type="Proteomes" id="UP000220922"/>
    </source>
</evidence>
<dbReference type="InterPro" id="IPR047653">
    <property type="entry name" value="Tn3-like_transpos"/>
</dbReference>
<name>A0A2H3KLR3_9CHLR</name>
<feature type="domain" description="DUF4158" evidence="6">
    <location>
        <begin position="6"/>
        <end position="172"/>
    </location>
</feature>
<dbReference type="Pfam" id="PF13700">
    <property type="entry name" value="DUF4158"/>
    <property type="match status" value="1"/>
</dbReference>
<dbReference type="NCBIfam" id="NF033527">
    <property type="entry name" value="transpos_Tn3"/>
    <property type="match status" value="1"/>
</dbReference>
<keyword evidence="4" id="KW-0233">DNA recombination</keyword>
<dbReference type="EMBL" id="LYXE01000086">
    <property type="protein sequence ID" value="PDV98971.1"/>
    <property type="molecule type" value="Genomic_DNA"/>
</dbReference>
<sequence>MPVTYLSPAQEARYAAFPEPLSADDLARHAYLDATDRAVIAALRADHTRLGYAVQLATVRCTGTFRQNPADVPPILVTTLAQQLAITPSDHLARYQGSDMRWLHTVDIRARYGYVDYPDPQRKRRFLRWLFTRAWLGTERPSLLFERAVIWLRAAQVLLPGITTLARDVARVRDRASERVWRMLTRDLTPAQCQQLDTLLVVTPDATLTPFEQIRRLPSMPSSQGLLDALNHLTHIRTLPLTPALPPRIPHSRLHALARVALTAKAQTLARMSAPRRAATLRAALHSLVALAHDSILDLLDEVLSALLAEATKAGTQTRLRTLHDLDTAALCLAEVATIILDPAIAAADVRTAVSAQVAATTLTDVVARVRALARPPADTTYDALVDRYRRVSRFRPRLFATMQFDALPAGKRVLHAYQYLQRVEKRRSTTFADAPLQVVTSAWRPYALITDKQADRIGYTYCVLDQLVTAIRRREVFVTPSLRYADPRLGMLHGDAWEAARAQVCRALNHPADGEQAMAHLTEKLAHAYATTVAALPTNAAVTITTVDGKPDLVLSPLERLEEPASLIALRDQVATLLPRVDLPELLLEVHQRTGFLDAFTHLNERPPTVERLAVSLCAILVGDACNIGLAPLISPTIPALREDRLRWVQQHFVRSETLQQANAQLVEAHRQLPLTQQWGHGEVASADGVRFVVPLRTVHAASNPEYFGKERGITFYNLTADQYSGLHGMVVTGTLRDSLVLLSVLLGQQTPLHPREIMTDTGAYTDIIFGLLWLLGFQFSPRLRDIGGARFWRIDRKADYGVLNDLATHRIQPQRIVEHWDDMLRIAGSLTMGSCHIETLMRTLQRGKQPTKLARAFQELGQVIKTLFLLNYLNDEAYRRRILTQLNRGEGRNRLARVVFHGQRGELRQRYREGQEDQLTALGLVVNAIIVWNTMYMERVLDHLRATGQPVLAADVARLSPLGYAHINVLGRYTFALQEPIAQGAWHPLNTTTTSQS</sequence>
<dbReference type="RefSeq" id="WP_097652601.1">
    <property type="nucleotide sequence ID" value="NZ_LYXE01000086.1"/>
</dbReference>
<dbReference type="Proteomes" id="UP000220922">
    <property type="component" value="Unassembled WGS sequence"/>
</dbReference>
<keyword evidence="8" id="KW-1185">Reference proteome</keyword>
<reference evidence="7 8" key="1">
    <citation type="submission" date="2016-05" db="EMBL/GenBank/DDBJ databases">
        <authorList>
            <person name="Lavstsen T."/>
            <person name="Jespersen J.S."/>
        </authorList>
    </citation>
    <scope>NUCLEOTIDE SEQUENCE [LARGE SCALE GENOMIC DNA]</scope>
    <source>
        <strain evidence="7 8">B7-9</strain>
    </source>
</reference>
<evidence type="ECO:0000259" key="6">
    <source>
        <dbReference type="Pfam" id="PF13700"/>
    </source>
</evidence>
<dbReference type="GO" id="GO:0006313">
    <property type="term" value="P:DNA transposition"/>
    <property type="evidence" value="ECO:0007669"/>
    <property type="project" value="InterPro"/>
</dbReference>
<evidence type="ECO:0000256" key="2">
    <source>
        <dbReference type="ARBA" id="ARBA00022578"/>
    </source>
</evidence>
<dbReference type="GO" id="GO:0003677">
    <property type="term" value="F:DNA binding"/>
    <property type="evidence" value="ECO:0007669"/>
    <property type="project" value="UniProtKB-KW"/>
</dbReference>
<organism evidence="7 8">
    <name type="scientific">Candidatus Chloroploca asiatica</name>
    <dbReference type="NCBI Taxonomy" id="1506545"/>
    <lineage>
        <taxon>Bacteria</taxon>
        <taxon>Bacillati</taxon>
        <taxon>Chloroflexota</taxon>
        <taxon>Chloroflexia</taxon>
        <taxon>Chloroflexales</taxon>
        <taxon>Chloroflexineae</taxon>
        <taxon>Oscillochloridaceae</taxon>
        <taxon>Candidatus Chloroploca</taxon>
    </lineage>
</organism>
<accession>A0A2H3KLR3</accession>
<keyword evidence="3" id="KW-0238">DNA-binding</keyword>